<keyword evidence="10" id="KW-1185">Reference proteome</keyword>
<dbReference type="Pfam" id="PF03372">
    <property type="entry name" value="Exo_endo_phos"/>
    <property type="match status" value="1"/>
</dbReference>
<feature type="active site" description="Proton donor/acceptor" evidence="5">
    <location>
        <position position="153"/>
    </location>
</feature>
<dbReference type="InterPro" id="IPR005135">
    <property type="entry name" value="Endo/exonuclease/phosphatase"/>
</dbReference>
<dbReference type="GO" id="GO:0008311">
    <property type="term" value="F:double-stranded DNA 3'-5' DNA exonuclease activity"/>
    <property type="evidence" value="ECO:0007669"/>
    <property type="project" value="InterPro"/>
</dbReference>
<reference evidence="9 10" key="1">
    <citation type="submission" date="2017-02" db="EMBL/GenBank/DDBJ databases">
        <authorList>
            <person name="Peterson S.W."/>
        </authorList>
    </citation>
    <scope>NUCLEOTIDE SEQUENCE [LARGE SCALE GENOMIC DNA]</scope>
    <source>
        <strain evidence="9 10">P15</strain>
    </source>
</reference>
<feature type="active site" description="Proton acceptor" evidence="5">
    <location>
        <position position="254"/>
    </location>
</feature>
<dbReference type="GO" id="GO:0046872">
    <property type="term" value="F:metal ion binding"/>
    <property type="evidence" value="ECO:0007669"/>
    <property type="project" value="UniProtKB-KW"/>
</dbReference>
<protein>
    <submittedName>
        <fullName evidence="9">Exodeoxyribonuclease III</fullName>
    </submittedName>
</protein>
<evidence type="ECO:0000256" key="7">
    <source>
        <dbReference type="PIRSR" id="PIRSR604808-3"/>
    </source>
</evidence>
<evidence type="ECO:0000313" key="10">
    <source>
        <dbReference type="Proteomes" id="UP000190341"/>
    </source>
</evidence>
<dbReference type="SUPFAM" id="SSF56219">
    <property type="entry name" value="DNase I-like"/>
    <property type="match status" value="1"/>
</dbReference>
<evidence type="ECO:0000259" key="8">
    <source>
        <dbReference type="Pfam" id="PF03372"/>
    </source>
</evidence>
<evidence type="ECO:0000313" key="9">
    <source>
        <dbReference type="EMBL" id="SKC78443.1"/>
    </source>
</evidence>
<evidence type="ECO:0000256" key="3">
    <source>
        <dbReference type="ARBA" id="ARBA00022801"/>
    </source>
</evidence>
<feature type="binding site" evidence="6">
    <location>
        <position position="254"/>
    </location>
    <ligand>
        <name>Mg(2+)</name>
        <dbReference type="ChEBI" id="CHEBI:18420"/>
        <label>1</label>
    </ligand>
</feature>
<feature type="active site" evidence="5">
    <location>
        <position position="112"/>
    </location>
</feature>
<dbReference type="InterPro" id="IPR004808">
    <property type="entry name" value="AP_endonuc_1"/>
</dbReference>
<name>A0A1T5LR38_9GAMM</name>
<dbReference type="EMBL" id="FUZV01000002">
    <property type="protein sequence ID" value="SKC78443.1"/>
    <property type="molecule type" value="Genomic_DNA"/>
</dbReference>
<dbReference type="InterPro" id="IPR037493">
    <property type="entry name" value="ExoIII-like"/>
</dbReference>
<evidence type="ECO:0000256" key="6">
    <source>
        <dbReference type="PIRSR" id="PIRSR604808-2"/>
    </source>
</evidence>
<dbReference type="PANTHER" id="PTHR43250:SF1">
    <property type="entry name" value="EXODEOXYRIBONUCLEASE III"/>
    <property type="match status" value="1"/>
</dbReference>
<dbReference type="GO" id="GO:0006281">
    <property type="term" value="P:DNA repair"/>
    <property type="evidence" value="ECO:0007669"/>
    <property type="project" value="InterPro"/>
</dbReference>
<evidence type="ECO:0000256" key="5">
    <source>
        <dbReference type="PIRSR" id="PIRSR604808-1"/>
    </source>
</evidence>
<feature type="binding site" evidence="6">
    <location>
        <position position="155"/>
    </location>
    <ligand>
        <name>Mg(2+)</name>
        <dbReference type="ChEBI" id="CHEBI:18420"/>
        <label>1</label>
    </ligand>
</feature>
<keyword evidence="4 6" id="KW-0460">Magnesium</keyword>
<comment type="similarity">
    <text evidence="1">Belongs to the DNA repair enzymes AP/ExoA family.</text>
</comment>
<dbReference type="OrthoDB" id="9803914at2"/>
<feature type="binding site" evidence="6">
    <location>
        <position position="253"/>
    </location>
    <ligand>
        <name>Mg(2+)</name>
        <dbReference type="ChEBI" id="CHEBI:18420"/>
        <label>1</label>
    </ligand>
</feature>
<gene>
    <name evidence="9" type="ORF">SAMN06296058_2954</name>
</gene>
<keyword evidence="3" id="KW-0378">Hydrolase</keyword>
<evidence type="ECO:0000256" key="2">
    <source>
        <dbReference type="ARBA" id="ARBA00022723"/>
    </source>
</evidence>
<dbReference type="NCBIfam" id="TIGR00195">
    <property type="entry name" value="exoDNase_III"/>
    <property type="match status" value="1"/>
</dbReference>
<keyword evidence="6" id="KW-0464">Manganese</keyword>
<feature type="binding site" evidence="6">
    <location>
        <position position="153"/>
    </location>
    <ligand>
        <name>Mg(2+)</name>
        <dbReference type="ChEBI" id="CHEBI:18420"/>
        <label>1</label>
    </ligand>
</feature>
<dbReference type="InterPro" id="IPR036691">
    <property type="entry name" value="Endo/exonu/phosph_ase_sf"/>
</dbReference>
<evidence type="ECO:0000256" key="4">
    <source>
        <dbReference type="ARBA" id="ARBA00022842"/>
    </source>
</evidence>
<dbReference type="PANTHER" id="PTHR43250">
    <property type="entry name" value="EXODEOXYRIBONUCLEASE III"/>
    <property type="match status" value="1"/>
</dbReference>
<accession>A0A1T5LR38</accession>
<proteinExistence type="inferred from homology"/>
<dbReference type="Gene3D" id="3.60.10.10">
    <property type="entry name" value="Endonuclease/exonuclease/phosphatase"/>
    <property type="match status" value="1"/>
</dbReference>
<organism evidence="9 10">
    <name type="scientific">Pseudoxanthomonas indica</name>
    <dbReference type="NCBI Taxonomy" id="428993"/>
    <lineage>
        <taxon>Bacteria</taxon>
        <taxon>Pseudomonadati</taxon>
        <taxon>Pseudomonadota</taxon>
        <taxon>Gammaproteobacteria</taxon>
        <taxon>Lysobacterales</taxon>
        <taxon>Lysobacteraceae</taxon>
        <taxon>Pseudoxanthomonas</taxon>
    </lineage>
</organism>
<evidence type="ECO:0000256" key="1">
    <source>
        <dbReference type="ARBA" id="ARBA00007092"/>
    </source>
</evidence>
<comment type="cofactor">
    <cofactor evidence="6">
        <name>Mg(2+)</name>
        <dbReference type="ChEBI" id="CHEBI:18420"/>
    </cofactor>
    <cofactor evidence="6">
        <name>Mn(2+)</name>
        <dbReference type="ChEBI" id="CHEBI:29035"/>
    </cofactor>
    <text evidence="6">Probably binds two magnesium or manganese ions per subunit.</text>
</comment>
<dbReference type="PROSITE" id="PS51435">
    <property type="entry name" value="AP_NUCLEASE_F1_4"/>
    <property type="match status" value="1"/>
</dbReference>
<sequence length="276" mass="31885">MPRRSTLSIATFNVNGIRSRLPHLITWLREEKPDIACLQELKSVDQGFPRSDLEAEGYHARWVGQASWNGVAVLVRGEESSEVRRVLPGDPSDSHARYLEVDALGLRVVCIYLPNGNPQPGPKFDYKLKWFDRFNRHAKKLFALDTPVVMAGDYNVVPTDFDIYNPRSWLKDALLQPESRERYAKLLKMGWVDAIRELYPEEQIYTFWDYFRQHWERDAGLRIDHLLLNEAAAKRLKEGGVDRWVRGLPKPSDHAPTWVKLKHVAMAKKPAKKSAK</sequence>
<dbReference type="STRING" id="428993.SAMN06296058_2954"/>
<feature type="binding site" evidence="6">
    <location>
        <position position="40"/>
    </location>
    <ligand>
        <name>Mg(2+)</name>
        <dbReference type="ChEBI" id="CHEBI:18420"/>
        <label>1</label>
    </ligand>
</feature>
<feature type="site" description="Interaction with DNA substrate" evidence="7">
    <location>
        <position position="254"/>
    </location>
</feature>
<feature type="site" description="Important for catalytic activity" evidence="7">
    <location>
        <position position="224"/>
    </location>
</feature>
<dbReference type="Proteomes" id="UP000190341">
    <property type="component" value="Unassembled WGS sequence"/>
</dbReference>
<dbReference type="NCBIfam" id="TIGR00633">
    <property type="entry name" value="xth"/>
    <property type="match status" value="1"/>
</dbReference>
<feature type="site" description="Transition state stabilizer" evidence="7">
    <location>
        <position position="155"/>
    </location>
</feature>
<dbReference type="AlphaFoldDB" id="A0A1T5LR38"/>
<dbReference type="RefSeq" id="WP_079725254.1">
    <property type="nucleotide sequence ID" value="NZ_BMCL01000001.1"/>
</dbReference>
<feature type="binding site" evidence="6">
    <location>
        <position position="13"/>
    </location>
    <ligand>
        <name>Mg(2+)</name>
        <dbReference type="ChEBI" id="CHEBI:18420"/>
        <label>1</label>
    </ligand>
</feature>
<keyword evidence="2 6" id="KW-0479">Metal-binding</keyword>
<dbReference type="CDD" id="cd09086">
    <property type="entry name" value="ExoIII-like_AP-endo"/>
    <property type="match status" value="1"/>
</dbReference>
<feature type="domain" description="Endonuclease/exonuclease/phosphatase" evidence="8">
    <location>
        <begin position="10"/>
        <end position="254"/>
    </location>
</feature>